<name>A0AAE3YEH8_9FLAO</name>
<dbReference type="Proteomes" id="UP001184861">
    <property type="component" value="Unassembled WGS sequence"/>
</dbReference>
<comment type="caution">
    <text evidence="1">The sequence shown here is derived from an EMBL/GenBank/DDBJ whole genome shotgun (WGS) entry which is preliminary data.</text>
</comment>
<evidence type="ECO:0000313" key="2">
    <source>
        <dbReference type="Proteomes" id="UP001184861"/>
    </source>
</evidence>
<dbReference type="EMBL" id="JAVDQY010000005">
    <property type="protein sequence ID" value="MDR6528623.1"/>
    <property type="molecule type" value="Genomic_DNA"/>
</dbReference>
<accession>A0AAE3YEH8</accession>
<sequence>MTDISVVRTEGLSVSVIQETALQKGIDEERK</sequence>
<gene>
    <name evidence="1" type="ORF">J2787_004060</name>
</gene>
<proteinExistence type="predicted"/>
<protein>
    <submittedName>
        <fullName evidence="1">Uncharacterized protein</fullName>
    </submittedName>
</protein>
<evidence type="ECO:0000313" key="1">
    <source>
        <dbReference type="EMBL" id="MDR6528623.1"/>
    </source>
</evidence>
<dbReference type="AlphaFoldDB" id="A0AAE3YEH8"/>
<organism evidence="1 2">
    <name type="scientific">Chryseobacterium rhizosphaerae</name>
    <dbReference type="NCBI Taxonomy" id="395937"/>
    <lineage>
        <taxon>Bacteria</taxon>
        <taxon>Pseudomonadati</taxon>
        <taxon>Bacteroidota</taxon>
        <taxon>Flavobacteriia</taxon>
        <taxon>Flavobacteriales</taxon>
        <taxon>Weeksellaceae</taxon>
        <taxon>Chryseobacterium group</taxon>
        <taxon>Chryseobacterium</taxon>
    </lineage>
</organism>
<reference evidence="1" key="1">
    <citation type="submission" date="2023-07" db="EMBL/GenBank/DDBJ databases">
        <title>Sorghum-associated microbial communities from plants grown in Nebraska, USA.</title>
        <authorList>
            <person name="Schachtman D."/>
        </authorList>
    </citation>
    <scope>NUCLEOTIDE SEQUENCE</scope>
    <source>
        <strain evidence="1">DS2360</strain>
    </source>
</reference>